<dbReference type="PANTHER" id="PTHR11487:SF0">
    <property type="entry name" value="S-ACYL FATTY ACID SYNTHASE THIOESTERASE, MEDIUM CHAIN"/>
    <property type="match status" value="1"/>
</dbReference>
<protein>
    <submittedName>
        <fullName evidence="4">Thioesterase II family protein</fullName>
    </submittedName>
</protein>
<dbReference type="InterPro" id="IPR020802">
    <property type="entry name" value="TesA-like"/>
</dbReference>
<sequence length="249" mass="27380">MTTTAAADLWVRGYHPAPDAERRLVCFPHAGGSASFYFPVSRALSEVADVSSLQYPGRQDRRTEKGIDSVAELADQAAEALRALDDERPLTFFGHSMGAVLAFEVARRFEQDGRGPVHVFASGRRAPSAHRPENVHQRDDDGIIAEMRKLSGTDPRVLGDEELLRMVLPAIRSDYTAIETYRAEPDTRIGADVTVLVGDDDPRTSLDEARAWEQHTTGAFDLEVFPGGHFYLTDQAPAVIRLLKAHLAG</sequence>
<evidence type="ECO:0000256" key="1">
    <source>
        <dbReference type="ARBA" id="ARBA00007169"/>
    </source>
</evidence>
<reference evidence="4 5" key="1">
    <citation type="submission" date="2024-10" db="EMBL/GenBank/DDBJ databases">
        <title>The Natural Products Discovery Center: Release of the First 8490 Sequenced Strains for Exploring Actinobacteria Biosynthetic Diversity.</title>
        <authorList>
            <person name="Kalkreuter E."/>
            <person name="Kautsar S.A."/>
            <person name="Yang D."/>
            <person name="Bader C.D."/>
            <person name="Teijaro C.N."/>
            <person name="Fluegel L."/>
            <person name="Davis C.M."/>
            <person name="Simpson J.R."/>
            <person name="Lauterbach L."/>
            <person name="Steele A.D."/>
            <person name="Gui C."/>
            <person name="Meng S."/>
            <person name="Li G."/>
            <person name="Viehrig K."/>
            <person name="Ye F."/>
            <person name="Su P."/>
            <person name="Kiefer A.F."/>
            <person name="Nichols A."/>
            <person name="Cepeda A.J."/>
            <person name="Yan W."/>
            <person name="Fan B."/>
            <person name="Jiang Y."/>
            <person name="Adhikari A."/>
            <person name="Zheng C.-J."/>
            <person name="Schuster L."/>
            <person name="Cowan T.M."/>
            <person name="Smanski M.J."/>
            <person name="Chevrette M.G."/>
            <person name="De Carvalho L.P.S."/>
            <person name="Shen B."/>
        </authorList>
    </citation>
    <scope>NUCLEOTIDE SEQUENCE [LARGE SCALE GENOMIC DNA]</scope>
    <source>
        <strain evidence="4 5">NPDC017990</strain>
    </source>
</reference>
<dbReference type="SUPFAM" id="SSF53474">
    <property type="entry name" value="alpha/beta-Hydrolases"/>
    <property type="match status" value="1"/>
</dbReference>
<dbReference type="PANTHER" id="PTHR11487">
    <property type="entry name" value="THIOESTERASE"/>
    <property type="match status" value="1"/>
</dbReference>
<dbReference type="SMART" id="SM00824">
    <property type="entry name" value="PKS_TE"/>
    <property type="match status" value="1"/>
</dbReference>
<dbReference type="InterPro" id="IPR029058">
    <property type="entry name" value="AB_hydrolase_fold"/>
</dbReference>
<dbReference type="InterPro" id="IPR001031">
    <property type="entry name" value="Thioesterase"/>
</dbReference>
<accession>A0ABW7QJ59</accession>
<dbReference type="InterPro" id="IPR012223">
    <property type="entry name" value="TEII"/>
</dbReference>
<keyword evidence="2" id="KW-0378">Hydrolase</keyword>
<feature type="domain" description="Thioesterase TesA-like" evidence="3">
    <location>
        <begin position="25"/>
        <end position="247"/>
    </location>
</feature>
<comment type="caution">
    <text evidence="4">The sequence shown here is derived from an EMBL/GenBank/DDBJ whole genome shotgun (WGS) entry which is preliminary data.</text>
</comment>
<gene>
    <name evidence="4" type="ORF">ACH4F9_06990</name>
</gene>
<evidence type="ECO:0000313" key="5">
    <source>
        <dbReference type="Proteomes" id="UP001610818"/>
    </source>
</evidence>
<dbReference type="Gene3D" id="3.40.50.1820">
    <property type="entry name" value="alpha/beta hydrolase"/>
    <property type="match status" value="1"/>
</dbReference>
<proteinExistence type="inferred from homology"/>
<dbReference type="RefSeq" id="WP_397708830.1">
    <property type="nucleotide sequence ID" value="NZ_JBIRGN010000001.1"/>
</dbReference>
<dbReference type="EMBL" id="JBIRGQ010000001">
    <property type="protein sequence ID" value="MFH8544743.1"/>
    <property type="molecule type" value="Genomic_DNA"/>
</dbReference>
<evidence type="ECO:0000313" key="4">
    <source>
        <dbReference type="EMBL" id="MFH8544743.1"/>
    </source>
</evidence>
<name>A0ABW7QJ59_9ACTN</name>
<dbReference type="Pfam" id="PF00975">
    <property type="entry name" value="Thioesterase"/>
    <property type="match status" value="1"/>
</dbReference>
<comment type="similarity">
    <text evidence="1">Belongs to the thioesterase family.</text>
</comment>
<keyword evidence="5" id="KW-1185">Reference proteome</keyword>
<evidence type="ECO:0000259" key="3">
    <source>
        <dbReference type="SMART" id="SM00824"/>
    </source>
</evidence>
<organism evidence="4 5">
    <name type="scientific">Streptomyces longisporoflavus</name>
    <dbReference type="NCBI Taxonomy" id="28044"/>
    <lineage>
        <taxon>Bacteria</taxon>
        <taxon>Bacillati</taxon>
        <taxon>Actinomycetota</taxon>
        <taxon>Actinomycetes</taxon>
        <taxon>Kitasatosporales</taxon>
        <taxon>Streptomycetaceae</taxon>
        <taxon>Streptomyces</taxon>
    </lineage>
</organism>
<evidence type="ECO:0000256" key="2">
    <source>
        <dbReference type="ARBA" id="ARBA00022801"/>
    </source>
</evidence>
<dbReference type="Proteomes" id="UP001610818">
    <property type="component" value="Unassembled WGS sequence"/>
</dbReference>